<reference evidence="1" key="1">
    <citation type="journal article" date="2016" name="Gigascience">
        <title>De novo construction of an expanded transcriptome assembly for the western tarnished plant bug, Lygus hesperus.</title>
        <authorList>
            <person name="Tassone E.E."/>
            <person name="Geib S.M."/>
            <person name="Hall B."/>
            <person name="Fabrick J.A."/>
            <person name="Brent C.S."/>
            <person name="Hull J.J."/>
        </authorList>
    </citation>
    <scope>NUCLEOTIDE SEQUENCE</scope>
</reference>
<dbReference type="AlphaFoldDB" id="A0A146LFI6"/>
<feature type="non-terminal residue" evidence="1">
    <location>
        <position position="1"/>
    </location>
</feature>
<proteinExistence type="predicted"/>
<accession>A0A146LFI6</accession>
<evidence type="ECO:0000313" key="1">
    <source>
        <dbReference type="EMBL" id="JAQ07033.1"/>
    </source>
</evidence>
<sequence>EFIYRIKEIRRELKEINTEVFTNVREFKLRFVRYIEVVATELYKLIEKYEVRDVELTLIKDICIRFITFLNKLGYERTYSREYYPSNEFSGYHHKYYKDSSVVPYGYSRGYYKY</sequence>
<organism evidence="1">
    <name type="scientific">Lygus hesperus</name>
    <name type="common">Western plant bug</name>
    <dbReference type="NCBI Taxonomy" id="30085"/>
    <lineage>
        <taxon>Eukaryota</taxon>
        <taxon>Metazoa</taxon>
        <taxon>Ecdysozoa</taxon>
        <taxon>Arthropoda</taxon>
        <taxon>Hexapoda</taxon>
        <taxon>Insecta</taxon>
        <taxon>Pterygota</taxon>
        <taxon>Neoptera</taxon>
        <taxon>Paraneoptera</taxon>
        <taxon>Hemiptera</taxon>
        <taxon>Heteroptera</taxon>
        <taxon>Panheteroptera</taxon>
        <taxon>Cimicomorpha</taxon>
        <taxon>Miridae</taxon>
        <taxon>Mirini</taxon>
        <taxon>Lygus</taxon>
    </lineage>
</organism>
<name>A0A146LFI6_LYGHE</name>
<dbReference type="EMBL" id="GDHC01011596">
    <property type="protein sequence ID" value="JAQ07033.1"/>
    <property type="molecule type" value="Transcribed_RNA"/>
</dbReference>
<gene>
    <name evidence="1" type="ORF">g.71973</name>
</gene>
<protein>
    <submittedName>
        <fullName evidence="1">Uncharacterized protein</fullName>
    </submittedName>
</protein>